<feature type="coiled-coil region" evidence="1">
    <location>
        <begin position="688"/>
        <end position="715"/>
    </location>
</feature>
<name>A0A3R7P1C6_TRYRA</name>
<proteinExistence type="predicted"/>
<evidence type="ECO:0000256" key="1">
    <source>
        <dbReference type="SAM" id="Coils"/>
    </source>
</evidence>
<feature type="compositionally biased region" description="Basic and acidic residues" evidence="2">
    <location>
        <begin position="59"/>
        <end position="76"/>
    </location>
</feature>
<dbReference type="RefSeq" id="XP_029241995.1">
    <property type="nucleotide sequence ID" value="XM_029378145.1"/>
</dbReference>
<comment type="caution">
    <text evidence="3">The sequence shown here is derived from an EMBL/GenBank/DDBJ whole genome shotgun (WGS) entry which is preliminary data.</text>
</comment>
<feature type="compositionally biased region" description="Pro residues" evidence="2">
    <location>
        <begin position="869"/>
        <end position="880"/>
    </location>
</feature>
<evidence type="ECO:0000313" key="3">
    <source>
        <dbReference type="EMBL" id="RNF11124.1"/>
    </source>
</evidence>
<organism evidence="3 4">
    <name type="scientific">Trypanosoma rangeli</name>
    <dbReference type="NCBI Taxonomy" id="5698"/>
    <lineage>
        <taxon>Eukaryota</taxon>
        <taxon>Discoba</taxon>
        <taxon>Euglenozoa</taxon>
        <taxon>Kinetoplastea</taxon>
        <taxon>Metakinetoplastina</taxon>
        <taxon>Trypanosomatida</taxon>
        <taxon>Trypanosomatidae</taxon>
        <taxon>Trypanosoma</taxon>
        <taxon>Herpetosoma</taxon>
    </lineage>
</organism>
<accession>A0A3R7P1C6</accession>
<keyword evidence="4" id="KW-1185">Reference proteome</keyword>
<evidence type="ECO:0000313" key="4">
    <source>
        <dbReference type="Proteomes" id="UP000283634"/>
    </source>
</evidence>
<reference evidence="3 4" key="1">
    <citation type="journal article" date="2018" name="BMC Genomics">
        <title>Genomic comparison of Trypanosoma conorhini and Trypanosoma rangeli to Trypanosoma cruzi strains of high and low virulence.</title>
        <authorList>
            <person name="Bradwell K.R."/>
            <person name="Koparde V.N."/>
            <person name="Matveyev A.V."/>
            <person name="Serrano M.G."/>
            <person name="Alves J.M."/>
            <person name="Parikh H."/>
            <person name="Huang B."/>
            <person name="Lee V."/>
            <person name="Espinosa-Alvarez O."/>
            <person name="Ortiz P.A."/>
            <person name="Costa-Martins A.G."/>
            <person name="Teixeira M.M."/>
            <person name="Buck G.A."/>
        </authorList>
    </citation>
    <scope>NUCLEOTIDE SEQUENCE [LARGE SCALE GENOMIC DNA]</scope>
    <source>
        <strain evidence="3 4">AM80</strain>
    </source>
</reference>
<feature type="region of interest" description="Disordered" evidence="2">
    <location>
        <begin position="135"/>
        <end position="165"/>
    </location>
</feature>
<dbReference type="Gene3D" id="1.20.5.1700">
    <property type="match status" value="1"/>
</dbReference>
<dbReference type="EMBL" id="MKGL01000022">
    <property type="protein sequence ID" value="RNF11124.1"/>
    <property type="molecule type" value="Genomic_DNA"/>
</dbReference>
<feature type="compositionally biased region" description="Polar residues" evidence="2">
    <location>
        <begin position="881"/>
        <end position="894"/>
    </location>
</feature>
<dbReference type="AlphaFoldDB" id="A0A3R7P1C6"/>
<dbReference type="GeneID" id="40325024"/>
<dbReference type="OrthoDB" id="246789at2759"/>
<sequence>MFGVTELPIGSDCALQKRGHEHRLATSVAGGGGGDSCNTDTELLFNSHPHSKTLMRGVNRTEHHETKHGDKVGEEEGRRLDTAGIEAAGASSSRSFRVRLTHHYSPKTYAQSLNPSGSASLSPYETVAPWLGAAERRDRSNTQWEPSVEHQSRDCQQNSHQEREFHSAMEVTDHKTTGRFESHATPTTTRTRGSQLVRSFVSLEERPTQRAQEQRLAHEGEAQLRREYEAKIAELEGVIHAKQRAVFDAEAALVQKDIEHQTARASMAQRLNEEAAANARCMLEMTLEKREKEIEDTQEMLRAEQACLAGALQREEVLRSRFLVAEETRVLYQLYLQRLLELFRTRPKEGFDVSLCTGPLVTNRDVLKAIGEALRSTDAATYGETNATYELTPEGRGSGDVELQSSPKLSQQLTNATLLKMSMLESAVSDCMTLWTREERRRHEYCKQTIEAVVNSCREEMEAQLTLVLSVVGKTERRIDKYGKMVSTALGEIMKSGHDNQNCVDDLQREVKRLNREYAQSQRLLQRAQAEVSGLKDEVRRMDGDREVALLIHRAAECLEDVRQSVRGAVRSAAQDIERGTLECNTLKEPFLQSMRVIALKVEAHAEIARTAVRREQREGGGDPIETVMRRPYSVDAGDARHFILGTPRCNLRGLDWHAAQLPREDVAGESKNLLILAELNRVMKNFCQLLENNARQMDKNMANLAQTIASWEDSIVGKMNEIWGFMREMLAAGGMTSRPRPALAVHEGVQRHEWCNEPQLALGGTNTDGSTRVLIHQTPPLFSSAAGGLKSSCAGSVATSGSCAPSAVFASSTTGSVDASRAANAALTSSLRRAPLAPLHEVELTPDVPTRRVMEQTSPPSIAVSRTPTPPPPPPPPPSSQVINTAPPSQRPMQHQQQNYLHQQRRLFAEPPYNSPLPVNDSIPTLRMHYTRELGGVEGNELRLVSGAVLSRRAAASS</sequence>
<feature type="coiled-coil region" evidence="1">
    <location>
        <begin position="504"/>
        <end position="545"/>
    </location>
</feature>
<feature type="region of interest" description="Disordered" evidence="2">
    <location>
        <begin position="843"/>
        <end position="902"/>
    </location>
</feature>
<feature type="region of interest" description="Disordered" evidence="2">
    <location>
        <begin position="57"/>
        <end position="76"/>
    </location>
</feature>
<evidence type="ECO:0000256" key="2">
    <source>
        <dbReference type="SAM" id="MobiDB-lite"/>
    </source>
</evidence>
<feature type="compositionally biased region" description="Polar residues" evidence="2">
    <location>
        <begin position="856"/>
        <end position="867"/>
    </location>
</feature>
<gene>
    <name evidence="3" type="ORF">TraAM80_01091</name>
</gene>
<protein>
    <submittedName>
        <fullName evidence="3">Uncharacterized protein</fullName>
    </submittedName>
</protein>
<keyword evidence="1" id="KW-0175">Coiled coil</keyword>
<dbReference type="Proteomes" id="UP000283634">
    <property type="component" value="Unassembled WGS sequence"/>
</dbReference>
<dbReference type="OMA" id="RRHEYCK"/>